<reference evidence="1 2" key="1">
    <citation type="submission" date="2020-03" db="EMBL/GenBank/DDBJ databases">
        <title>Genomic Encyclopedia of Type Strains, Phase IV (KMG-IV): sequencing the most valuable type-strain genomes for metagenomic binning, comparative biology and taxonomic classification.</title>
        <authorList>
            <person name="Goeker M."/>
        </authorList>
    </citation>
    <scope>NUCLEOTIDE SEQUENCE [LARGE SCALE GENOMIC DNA]</scope>
    <source>
        <strain evidence="1 2">DSM 21299</strain>
    </source>
</reference>
<dbReference type="Proteomes" id="UP000576821">
    <property type="component" value="Unassembled WGS sequence"/>
</dbReference>
<sequence length="87" mass="9628">MLIDVFNGRDHKNATPAGRFHFLRPPTPGERVELNGKILVVTRAWHQPGICYAGAKFAILISDQIPATATSEPAFPVHDEVREVIQP</sequence>
<dbReference type="EMBL" id="JAASQR010000002">
    <property type="protein sequence ID" value="NIJ16320.1"/>
    <property type="molecule type" value="Genomic_DNA"/>
</dbReference>
<proteinExistence type="predicted"/>
<comment type="caution">
    <text evidence="1">The sequence shown here is derived from an EMBL/GenBank/DDBJ whole genome shotgun (WGS) entry which is preliminary data.</text>
</comment>
<protein>
    <submittedName>
        <fullName evidence="1">Uncharacterized protein</fullName>
    </submittedName>
</protein>
<organism evidence="1 2">
    <name type="scientific">Sphingobium vermicomposti</name>
    <dbReference type="NCBI Taxonomy" id="529005"/>
    <lineage>
        <taxon>Bacteria</taxon>
        <taxon>Pseudomonadati</taxon>
        <taxon>Pseudomonadota</taxon>
        <taxon>Alphaproteobacteria</taxon>
        <taxon>Sphingomonadales</taxon>
        <taxon>Sphingomonadaceae</taxon>
        <taxon>Sphingobium</taxon>
    </lineage>
</organism>
<evidence type="ECO:0000313" key="1">
    <source>
        <dbReference type="EMBL" id="NIJ16320.1"/>
    </source>
</evidence>
<gene>
    <name evidence="1" type="ORF">FHS54_001286</name>
</gene>
<evidence type="ECO:0000313" key="2">
    <source>
        <dbReference type="Proteomes" id="UP000576821"/>
    </source>
</evidence>
<dbReference type="AlphaFoldDB" id="A0A846M6H9"/>
<keyword evidence="2" id="KW-1185">Reference proteome</keyword>
<name>A0A846M6H9_9SPHN</name>
<dbReference type="RefSeq" id="WP_243855675.1">
    <property type="nucleotide sequence ID" value="NZ_JAASQR010000002.1"/>
</dbReference>
<accession>A0A846M6H9</accession>